<feature type="region of interest" description="Disordered" evidence="2">
    <location>
        <begin position="303"/>
        <end position="348"/>
    </location>
</feature>
<evidence type="ECO:0000256" key="1">
    <source>
        <dbReference type="ARBA" id="ARBA00009884"/>
    </source>
</evidence>
<protein>
    <recommendedName>
        <fullName evidence="5">Vacuolar protein sorting-associated protein 33</fullName>
    </recommendedName>
</protein>
<dbReference type="EMBL" id="KI926046">
    <property type="protein sequence ID" value="ETW42896.1"/>
    <property type="molecule type" value="Genomic_DNA"/>
</dbReference>
<dbReference type="InterPro" id="IPR043154">
    <property type="entry name" value="Sec-1-like_dom1"/>
</dbReference>
<dbReference type="Proteomes" id="UP000019114">
    <property type="component" value="Unassembled WGS sequence"/>
</dbReference>
<evidence type="ECO:0008006" key="5">
    <source>
        <dbReference type="Google" id="ProtNLM"/>
    </source>
</evidence>
<evidence type="ECO:0000313" key="4">
    <source>
        <dbReference type="Proteomes" id="UP000019114"/>
    </source>
</evidence>
<gene>
    <name evidence="3" type="ORF">PFNF135_02790</name>
</gene>
<feature type="compositionally biased region" description="Basic and acidic residues" evidence="2">
    <location>
        <begin position="316"/>
        <end position="327"/>
    </location>
</feature>
<accession>W4IGT7</accession>
<feature type="region of interest" description="Disordered" evidence="2">
    <location>
        <begin position="360"/>
        <end position="379"/>
    </location>
</feature>
<dbReference type="Gene3D" id="1.25.40.850">
    <property type="match status" value="1"/>
</dbReference>
<dbReference type="Gene3D" id="3.90.830.10">
    <property type="entry name" value="Syntaxin Binding Protein 1, Chain A, domain 2"/>
    <property type="match status" value="1"/>
</dbReference>
<dbReference type="InterPro" id="IPR027482">
    <property type="entry name" value="Sec1-like_dom2"/>
</dbReference>
<reference evidence="3 4" key="2">
    <citation type="submission" date="2013-02" db="EMBL/GenBank/DDBJ databases">
        <title>The Genome Sequence of Plasmodium falciparum NF135/5.C10.</title>
        <authorList>
            <consortium name="The Broad Institute Genome Sequencing Platform"/>
            <consortium name="The Broad Institute Genome Sequencing Center for Infectious Disease"/>
            <person name="Neafsey D."/>
            <person name="Cheeseman I."/>
            <person name="Volkman S."/>
            <person name="Adams J."/>
            <person name="Walker B."/>
            <person name="Young S.K."/>
            <person name="Zeng Q."/>
            <person name="Gargeya S."/>
            <person name="Fitzgerald M."/>
            <person name="Haas B."/>
            <person name="Abouelleil A."/>
            <person name="Alvarado L."/>
            <person name="Arachchi H.M."/>
            <person name="Berlin A.M."/>
            <person name="Chapman S.B."/>
            <person name="Dewar J."/>
            <person name="Goldberg J."/>
            <person name="Griggs A."/>
            <person name="Gujja S."/>
            <person name="Hansen M."/>
            <person name="Howarth C."/>
            <person name="Imamovic A."/>
            <person name="Larimer J."/>
            <person name="McCowan C."/>
            <person name="Murphy C."/>
            <person name="Neiman D."/>
            <person name="Pearson M."/>
            <person name="Priest M."/>
            <person name="Roberts A."/>
            <person name="Saif S."/>
            <person name="Shea T."/>
            <person name="Sisk P."/>
            <person name="Sykes S."/>
            <person name="Wortman J."/>
            <person name="Nusbaum C."/>
            <person name="Birren B."/>
        </authorList>
    </citation>
    <scope>NUCLEOTIDE SEQUENCE [LARGE SCALE GENOMIC DNA]</scope>
    <source>
        <strain evidence="3 4">NF135/5.C10</strain>
    </source>
</reference>
<dbReference type="Gene3D" id="3.40.50.1910">
    <property type="match status" value="3"/>
</dbReference>
<proteinExistence type="inferred from homology"/>
<dbReference type="AlphaFoldDB" id="W4IGT7"/>
<reference evidence="3 4" key="1">
    <citation type="submission" date="2013-02" db="EMBL/GenBank/DDBJ databases">
        <title>The Genome Annotation of Plasmodium falciparum NF135/5.C10.</title>
        <authorList>
            <consortium name="The Broad Institute Genome Sequencing Platform"/>
            <consortium name="The Broad Institute Genome Sequencing Center for Infectious Disease"/>
            <person name="Neafsey D."/>
            <person name="Hoffman S."/>
            <person name="Volkman S."/>
            <person name="Rosenthal P."/>
            <person name="Walker B."/>
            <person name="Young S.K."/>
            <person name="Zeng Q."/>
            <person name="Gargeya S."/>
            <person name="Fitzgerald M."/>
            <person name="Haas B."/>
            <person name="Abouelleil A."/>
            <person name="Allen A.W."/>
            <person name="Alvarado L."/>
            <person name="Arachchi H.M."/>
            <person name="Berlin A.M."/>
            <person name="Chapman S.B."/>
            <person name="Gainer-Dewar J."/>
            <person name="Goldberg J."/>
            <person name="Griggs A."/>
            <person name="Gujja S."/>
            <person name="Hansen M."/>
            <person name="Howarth C."/>
            <person name="Imamovic A."/>
            <person name="Ireland A."/>
            <person name="Larimer J."/>
            <person name="McCowan C."/>
            <person name="Murphy C."/>
            <person name="Pearson M."/>
            <person name="Poon T.W."/>
            <person name="Priest M."/>
            <person name="Roberts A."/>
            <person name="Saif S."/>
            <person name="Shea T."/>
            <person name="Sisk P."/>
            <person name="Sykes S."/>
            <person name="Wortman J."/>
            <person name="Nusbaum C."/>
            <person name="Birren B."/>
        </authorList>
    </citation>
    <scope>NUCLEOTIDE SEQUENCE [LARGE SCALE GENOMIC DNA]</scope>
    <source>
        <strain evidence="3 4">NF135/5.C10</strain>
    </source>
</reference>
<name>W4IGT7_PLAFA</name>
<dbReference type="OrthoDB" id="10262287at2759"/>
<dbReference type="GO" id="GO:0016192">
    <property type="term" value="P:vesicle-mediated transport"/>
    <property type="evidence" value="ECO:0007669"/>
    <property type="project" value="InterPro"/>
</dbReference>
<dbReference type="InterPro" id="IPR043155">
    <property type="entry name" value="VPS33_dom3b"/>
</dbReference>
<sequence>MDSLEHLKEQERIVLLNILHNFEGKKCLFFEKSLHVMLSVILNDDDINKEHIENIFFVHKVNDINVNAINNISNVLFFLRPYFYEIKNIFEIIDKIEKSKSTKRKNNYVFIFVPYMSYLCKQEILKYNVLDIPLKIILFPLYFFPLYNDVYSLEIKNLFKEYYVDNDFSNLIFCSFSLMFLQFLFNGVFKNIKSIGNLAQFSSEQLIQLRKEIMASNFNIQSPNDFQDDFYDILTNIQNFQDLKNFKNANDTTVVPLKYALHKIFISEKKTKKKKNNKIKNNNKNKPTIFASEEGNEYFSCLTKEEPNDDDEDNDDDHHDDDHDDHINQLNKPVSPNEPITKKLDNENLINLENEDISKPYFKSPKKKTSCSENNDDDEIEEYEKEKQHILQERISREGKLNDDTTINNDVIHNDNKNIINNYIDNYSPRDSSNDEENNLIVKREDSYFSINNNDDKIKKNEKDGIIHEEIKPEELQKCQEKEEENYQDEYKNEYIHKNEIKKKKKKSLSSNHFYLNHEKEYSQILYAHSQESDINYISENNQEEKNKQNNNNNNNDNNYNNKVNRVTDNLEKKNKKEKNYLLEKIGISNFNFLLNVCDHIDSCIIIDRRVDMITPFCTPFTYEGLIDHFFGIDNLQIEIPRYIIFNEENKHVKYDMMENKDKKECNNNMINNNNMNNMNNYDNSYGNNNNIINKTMKVRVKLKSSVDVLYNDIKDLSQNEIGSFLHKKASDIQKTYKEKDSLKDIEEINQYMRIFKEKHYEHNSLSTHVNIASFILNNIKKEYNFNKLKLEDEIIQLEINTNKNILLSIVKQIQLLIYTNDDIYEVYRLLCLFSILTNGINQNYINELKKDIIEQYGIKELTRLNKLYTCNILKFNNKQKFLWTQLKNNFHLLSNDENDISYVCNGYAPLSVRLIEYMAAFKNNLQVFPEIFNLLNGPTLDIIQNPIGYETLPIQNKKKNNHINLNNTKKKKKNVLLFYIGGISYAEIASIRALNKKNQHYNYLIFTTEIVSSKKFLQSME</sequence>
<evidence type="ECO:0000313" key="3">
    <source>
        <dbReference type="EMBL" id="ETW42896.1"/>
    </source>
</evidence>
<dbReference type="Pfam" id="PF00995">
    <property type="entry name" value="Sec1"/>
    <property type="match status" value="2"/>
</dbReference>
<comment type="similarity">
    <text evidence="1">Belongs to the STXBP/unc-18/SEC1 family.</text>
</comment>
<dbReference type="SUPFAM" id="SSF56815">
    <property type="entry name" value="Sec1/munc18-like (SM) proteins"/>
    <property type="match status" value="2"/>
</dbReference>
<dbReference type="InterPro" id="IPR043127">
    <property type="entry name" value="Sec-1-like_dom3a"/>
</dbReference>
<dbReference type="Gene3D" id="3.40.50.2060">
    <property type="match status" value="1"/>
</dbReference>
<feature type="region of interest" description="Disordered" evidence="2">
    <location>
        <begin position="544"/>
        <end position="563"/>
    </location>
</feature>
<evidence type="ECO:0000256" key="2">
    <source>
        <dbReference type="SAM" id="MobiDB-lite"/>
    </source>
</evidence>
<organism evidence="3 4">
    <name type="scientific">Plasmodium falciparum NF135/5.C10</name>
    <dbReference type="NCBI Taxonomy" id="1036726"/>
    <lineage>
        <taxon>Eukaryota</taxon>
        <taxon>Sar</taxon>
        <taxon>Alveolata</taxon>
        <taxon>Apicomplexa</taxon>
        <taxon>Aconoidasida</taxon>
        <taxon>Haemosporida</taxon>
        <taxon>Plasmodiidae</taxon>
        <taxon>Plasmodium</taxon>
        <taxon>Plasmodium (Laverania)</taxon>
    </lineage>
</organism>
<dbReference type="InterPro" id="IPR001619">
    <property type="entry name" value="Sec1-like"/>
</dbReference>
<dbReference type="InterPro" id="IPR036045">
    <property type="entry name" value="Sec1-like_sf"/>
</dbReference>
<dbReference type="PANTHER" id="PTHR11679">
    <property type="entry name" value="VESICLE PROTEIN SORTING-ASSOCIATED"/>
    <property type="match status" value="1"/>
</dbReference>
<feature type="compositionally biased region" description="Low complexity" evidence="2">
    <location>
        <begin position="549"/>
        <end position="563"/>
    </location>
</feature>